<dbReference type="EMBL" id="CP009122">
    <property type="protein sequence ID" value="AJA07495.1"/>
    <property type="molecule type" value="Genomic_DNA"/>
</dbReference>
<gene>
    <name evidence="3" type="ORF">SKP52_02830</name>
</gene>
<feature type="region of interest" description="Disordered" evidence="1">
    <location>
        <begin position="26"/>
        <end position="47"/>
    </location>
</feature>
<evidence type="ECO:0000259" key="2">
    <source>
        <dbReference type="Pfam" id="PF00542"/>
    </source>
</evidence>
<proteinExistence type="predicted"/>
<feature type="compositionally biased region" description="Pro residues" evidence="1">
    <location>
        <begin position="31"/>
        <end position="47"/>
    </location>
</feature>
<feature type="domain" description="Large ribosomal subunit protein bL12 C-terminal" evidence="2">
    <location>
        <begin position="67"/>
        <end position="96"/>
    </location>
</feature>
<dbReference type="HOGENOM" id="CLU_2318643_0_0_5"/>
<dbReference type="SUPFAM" id="SSF54736">
    <property type="entry name" value="ClpS-like"/>
    <property type="match status" value="1"/>
</dbReference>
<sequence>MGKLLFLALGLLLGLFLAKYIRGRGRGDLTAPPPSRPMPRASAPPPIVRIGDERIDEEEIRELLRQDRKIEAIKRVRDRTGLGLAEAKDAVEAVEHKMR</sequence>
<organism evidence="3 4">
    <name type="scientific">Sphingopyxis fribergensis</name>
    <dbReference type="NCBI Taxonomy" id="1515612"/>
    <lineage>
        <taxon>Bacteria</taxon>
        <taxon>Pseudomonadati</taxon>
        <taxon>Pseudomonadota</taxon>
        <taxon>Alphaproteobacteria</taxon>
        <taxon>Sphingomonadales</taxon>
        <taxon>Sphingomonadaceae</taxon>
        <taxon>Sphingopyxis</taxon>
    </lineage>
</organism>
<dbReference type="KEGG" id="sphk:SKP52_02830"/>
<dbReference type="Pfam" id="PF00542">
    <property type="entry name" value="Ribosomal_L12"/>
    <property type="match status" value="1"/>
</dbReference>
<reference evidence="3 4" key="1">
    <citation type="journal article" date="2015" name="Int. J. Syst. Evol. Microbiol.">
        <title>Description of Sphingopyxis fribergensis sp. nov. - a soil bacterium with the ability to degrade styrene and phenylacetic acid.</title>
        <authorList>
            <person name="Oelschlagel M."/>
            <person name="Ruckert C."/>
            <person name="Kalinowski J."/>
            <person name="Schmidt G."/>
            <person name="Schlomann M."/>
            <person name="Tischler D."/>
        </authorList>
    </citation>
    <scope>NUCLEOTIDE SEQUENCE [LARGE SCALE GENOMIC DNA]</scope>
    <source>
        <strain evidence="3 4">Kp5.2</strain>
    </source>
</reference>
<dbReference type="AlphaFoldDB" id="A0A0A7PBW7"/>
<protein>
    <recommendedName>
        <fullName evidence="2">Large ribosomal subunit protein bL12 C-terminal domain-containing protein</fullName>
    </recommendedName>
</protein>
<dbReference type="Gene3D" id="3.30.1390.10">
    <property type="match status" value="1"/>
</dbReference>
<dbReference type="InterPro" id="IPR013823">
    <property type="entry name" value="Ribosomal_bL12_C"/>
</dbReference>
<dbReference type="STRING" id="1515612.SKP52_02830"/>
<evidence type="ECO:0000256" key="1">
    <source>
        <dbReference type="SAM" id="MobiDB-lite"/>
    </source>
</evidence>
<dbReference type="GO" id="GO:0006412">
    <property type="term" value="P:translation"/>
    <property type="evidence" value="ECO:0007669"/>
    <property type="project" value="InterPro"/>
</dbReference>
<dbReference type="InterPro" id="IPR014719">
    <property type="entry name" value="Ribosomal_bL12_C/ClpS-like"/>
</dbReference>
<keyword evidence="4" id="KW-1185">Reference proteome</keyword>
<dbReference type="GO" id="GO:0003735">
    <property type="term" value="F:structural constituent of ribosome"/>
    <property type="evidence" value="ECO:0007669"/>
    <property type="project" value="InterPro"/>
</dbReference>
<name>A0A0A7PBW7_9SPHN</name>
<evidence type="ECO:0000313" key="4">
    <source>
        <dbReference type="Proteomes" id="UP000030907"/>
    </source>
</evidence>
<dbReference type="Proteomes" id="UP000030907">
    <property type="component" value="Chromosome"/>
</dbReference>
<evidence type="ECO:0000313" key="3">
    <source>
        <dbReference type="EMBL" id="AJA07495.1"/>
    </source>
</evidence>
<accession>A0A0A7PBW7</accession>